<reference evidence="2 3" key="1">
    <citation type="submission" date="2020-08" db="EMBL/GenBank/DDBJ databases">
        <title>Genomic Encyclopedia of Type Strains, Phase IV (KMG-IV): sequencing the most valuable type-strain genomes for metagenomic binning, comparative biology and taxonomic classification.</title>
        <authorList>
            <person name="Goeker M."/>
        </authorList>
    </citation>
    <scope>NUCLEOTIDE SEQUENCE [LARGE SCALE GENOMIC DNA]</scope>
    <source>
        <strain evidence="2 3">DSM 107085</strain>
    </source>
</reference>
<organism evidence="2 3">
    <name type="scientific">Oleiagrimonas soli</name>
    <dbReference type="NCBI Taxonomy" id="1543381"/>
    <lineage>
        <taxon>Bacteria</taxon>
        <taxon>Pseudomonadati</taxon>
        <taxon>Pseudomonadota</taxon>
        <taxon>Gammaproteobacteria</taxon>
        <taxon>Lysobacterales</taxon>
        <taxon>Rhodanobacteraceae</taxon>
        <taxon>Oleiagrimonas</taxon>
    </lineage>
</organism>
<dbReference type="InterPro" id="IPR011990">
    <property type="entry name" value="TPR-like_helical_dom_sf"/>
</dbReference>
<dbReference type="PANTHER" id="PTHR11102:SF160">
    <property type="entry name" value="ERAD-ASSOCIATED E3 UBIQUITIN-PROTEIN LIGASE COMPONENT HRD3"/>
    <property type="match status" value="1"/>
</dbReference>
<evidence type="ECO:0000256" key="1">
    <source>
        <dbReference type="SAM" id="MobiDB-lite"/>
    </source>
</evidence>
<accession>A0A841KRP7</accession>
<dbReference type="Proteomes" id="UP000560000">
    <property type="component" value="Unassembled WGS sequence"/>
</dbReference>
<sequence length="161" mass="18317">MKNNRSWRNLRAGSSGGTPDSGQDGELIKRALLGDNSARIALGYAYFKGCGGVKKNYNNALYWFEKVELKYDATGFVANHLALIYYKGLGVARDQEKAMKYFRSASLHNHGASKILFAILQKRREDFSRKSRSAEILLRSSVCNPKVDLKMRFLALLWLWF</sequence>
<dbReference type="Gene3D" id="1.25.40.10">
    <property type="entry name" value="Tetratricopeptide repeat domain"/>
    <property type="match status" value="1"/>
</dbReference>
<gene>
    <name evidence="2" type="ORF">HNQ86_001993</name>
</gene>
<proteinExistence type="predicted"/>
<protein>
    <submittedName>
        <fullName evidence="2">TPR repeat protein</fullName>
    </submittedName>
</protein>
<dbReference type="PANTHER" id="PTHR11102">
    <property type="entry name" value="SEL-1-LIKE PROTEIN"/>
    <property type="match status" value="1"/>
</dbReference>
<dbReference type="RefSeq" id="WP_081945030.1">
    <property type="nucleotide sequence ID" value="NZ_JACHET010000001.1"/>
</dbReference>
<dbReference type="Pfam" id="PF08238">
    <property type="entry name" value="Sel1"/>
    <property type="match status" value="2"/>
</dbReference>
<dbReference type="InterPro" id="IPR006597">
    <property type="entry name" value="Sel1-like"/>
</dbReference>
<feature type="region of interest" description="Disordered" evidence="1">
    <location>
        <begin position="1"/>
        <end position="23"/>
    </location>
</feature>
<evidence type="ECO:0000313" key="2">
    <source>
        <dbReference type="EMBL" id="MBB6184648.1"/>
    </source>
</evidence>
<dbReference type="InterPro" id="IPR050767">
    <property type="entry name" value="Sel1_AlgK"/>
</dbReference>
<dbReference type="SMART" id="SM00671">
    <property type="entry name" value="SEL1"/>
    <property type="match status" value="2"/>
</dbReference>
<dbReference type="EMBL" id="JACHET010000001">
    <property type="protein sequence ID" value="MBB6184648.1"/>
    <property type="molecule type" value="Genomic_DNA"/>
</dbReference>
<dbReference type="AlphaFoldDB" id="A0A841KRP7"/>
<evidence type="ECO:0000313" key="3">
    <source>
        <dbReference type="Proteomes" id="UP000560000"/>
    </source>
</evidence>
<name>A0A841KRP7_9GAMM</name>
<comment type="caution">
    <text evidence="2">The sequence shown here is derived from an EMBL/GenBank/DDBJ whole genome shotgun (WGS) entry which is preliminary data.</text>
</comment>
<dbReference type="OrthoDB" id="6810016at2"/>
<dbReference type="SUPFAM" id="SSF81901">
    <property type="entry name" value="HCP-like"/>
    <property type="match status" value="1"/>
</dbReference>